<sequence length="345" mass="37181">MHATPLRRAAPLAAAFIIIGAARIAQAQNFSTAIVGCDEIGCGEDEIGGDDTTTTECKLIDETFNEIGLARIPLDDDVEELLAGISWVQGNSVTDAGGSDERYPTERVLRRNWYFGTPAGFDLRSTTHACAAFFHKSTAEFPGGNTETAAGTCEQAMGGGDCVDALMRRARSLRYEADEEEDICETLEKNLRDNFDQECREVAGSPYWRNVTVRPILGGDAPAVILSSDNITSNCWPITPKEDDLAFIETQESSTDDFSVDVLQKFFYGVTPILTVFYSGQDSPITTNAAQMTCLKTMGPGPGSNTTDDDEDDEDDVQDAATSLQKSTVTALFVAAFAALASTIL</sequence>
<dbReference type="eggNOG" id="ENOG502SUU2">
    <property type="taxonomic scope" value="Eukaryota"/>
</dbReference>
<gene>
    <name evidence="3" type="ORF">UCREL1_686</name>
</gene>
<evidence type="ECO:0000256" key="2">
    <source>
        <dbReference type="SAM" id="SignalP"/>
    </source>
</evidence>
<proteinExistence type="predicted"/>
<evidence type="ECO:0000313" key="4">
    <source>
        <dbReference type="Proteomes" id="UP000012174"/>
    </source>
</evidence>
<evidence type="ECO:0008006" key="5">
    <source>
        <dbReference type="Google" id="ProtNLM"/>
    </source>
</evidence>
<organism evidence="3 4">
    <name type="scientific">Eutypa lata (strain UCR-EL1)</name>
    <name type="common">Grapevine dieback disease fungus</name>
    <name type="synonym">Eutypa armeniacae</name>
    <dbReference type="NCBI Taxonomy" id="1287681"/>
    <lineage>
        <taxon>Eukaryota</taxon>
        <taxon>Fungi</taxon>
        <taxon>Dikarya</taxon>
        <taxon>Ascomycota</taxon>
        <taxon>Pezizomycotina</taxon>
        <taxon>Sordariomycetes</taxon>
        <taxon>Xylariomycetidae</taxon>
        <taxon>Xylariales</taxon>
        <taxon>Diatrypaceae</taxon>
        <taxon>Eutypa</taxon>
    </lineage>
</organism>
<feature type="chain" id="PRO_5004085328" description="Secreted protein" evidence="2">
    <location>
        <begin position="28"/>
        <end position="345"/>
    </location>
</feature>
<protein>
    <recommendedName>
        <fullName evidence="5">Secreted protein</fullName>
    </recommendedName>
</protein>
<feature type="signal peptide" evidence="2">
    <location>
        <begin position="1"/>
        <end position="27"/>
    </location>
</feature>
<dbReference type="Proteomes" id="UP000012174">
    <property type="component" value="Unassembled WGS sequence"/>
</dbReference>
<dbReference type="HOGENOM" id="CLU_072870_0_0_1"/>
<dbReference type="AlphaFoldDB" id="M7T6L0"/>
<dbReference type="OrthoDB" id="10006946at2759"/>
<evidence type="ECO:0000256" key="1">
    <source>
        <dbReference type="SAM" id="MobiDB-lite"/>
    </source>
</evidence>
<reference evidence="4" key="1">
    <citation type="journal article" date="2013" name="Genome Announc.">
        <title>Draft genome sequence of the grapevine dieback fungus Eutypa lata UCR-EL1.</title>
        <authorList>
            <person name="Blanco-Ulate B."/>
            <person name="Rolshausen P.E."/>
            <person name="Cantu D."/>
        </authorList>
    </citation>
    <scope>NUCLEOTIDE SEQUENCE [LARGE SCALE GENOMIC DNA]</scope>
    <source>
        <strain evidence="4">UCR-EL1</strain>
    </source>
</reference>
<feature type="region of interest" description="Disordered" evidence="1">
    <location>
        <begin position="296"/>
        <end position="321"/>
    </location>
</feature>
<keyword evidence="2" id="KW-0732">Signal</keyword>
<accession>M7T6L0</accession>
<dbReference type="KEGG" id="ela:UCREL1_686"/>
<dbReference type="EMBL" id="KB705480">
    <property type="protein sequence ID" value="EMR72267.1"/>
    <property type="molecule type" value="Genomic_DNA"/>
</dbReference>
<keyword evidence="4" id="KW-1185">Reference proteome</keyword>
<name>M7T6L0_EUTLA</name>
<dbReference type="OMA" id="TTECKLI"/>
<feature type="compositionally biased region" description="Acidic residues" evidence="1">
    <location>
        <begin position="307"/>
        <end position="318"/>
    </location>
</feature>
<evidence type="ECO:0000313" key="3">
    <source>
        <dbReference type="EMBL" id="EMR72267.1"/>
    </source>
</evidence>